<dbReference type="EMBL" id="QXCT01000001">
    <property type="protein sequence ID" value="MDW9252113.1"/>
    <property type="molecule type" value="Genomic_DNA"/>
</dbReference>
<dbReference type="AlphaFoldDB" id="A0AAW9CMM3"/>
<gene>
    <name evidence="2" type="ORF">C7S16_4711</name>
</gene>
<protein>
    <submittedName>
        <fullName evidence="2">Uncharacterized protein</fullName>
    </submittedName>
</protein>
<evidence type="ECO:0000313" key="2">
    <source>
        <dbReference type="EMBL" id="MDW9252113.1"/>
    </source>
</evidence>
<sequence>MLVVSMSSPLRPAGRVNEKESEGKGLARRAPRERHARGLSA</sequence>
<comment type="caution">
    <text evidence="2">The sequence shown here is derived from an EMBL/GenBank/DDBJ whole genome shotgun (WGS) entry which is preliminary data.</text>
</comment>
<reference evidence="2" key="1">
    <citation type="submission" date="2018-08" db="EMBL/GenBank/DDBJ databases">
        <title>Identification of Burkholderia cepacia strains that express a Burkholderia pseudomallei-like capsular polysaccharide.</title>
        <authorList>
            <person name="Burtnick M.N."/>
            <person name="Vongsouvath M."/>
            <person name="Newton P."/>
            <person name="Wuthiekanun V."/>
            <person name="Limmathurotsakul D."/>
            <person name="Brett P.J."/>
            <person name="Chantratita N."/>
            <person name="Dance D.A."/>
        </authorList>
    </citation>
    <scope>NUCLEOTIDE SEQUENCE</scope>
    <source>
        <strain evidence="2">SBXCC001</strain>
    </source>
</reference>
<organism evidence="2 3">
    <name type="scientific">Burkholderia thailandensis</name>
    <dbReference type="NCBI Taxonomy" id="57975"/>
    <lineage>
        <taxon>Bacteria</taxon>
        <taxon>Pseudomonadati</taxon>
        <taxon>Pseudomonadota</taxon>
        <taxon>Betaproteobacteria</taxon>
        <taxon>Burkholderiales</taxon>
        <taxon>Burkholderiaceae</taxon>
        <taxon>Burkholderia</taxon>
        <taxon>pseudomallei group</taxon>
    </lineage>
</organism>
<dbReference type="Proteomes" id="UP001272137">
    <property type="component" value="Unassembled WGS sequence"/>
</dbReference>
<evidence type="ECO:0000313" key="3">
    <source>
        <dbReference type="Proteomes" id="UP001272137"/>
    </source>
</evidence>
<feature type="compositionally biased region" description="Basic and acidic residues" evidence="1">
    <location>
        <begin position="16"/>
        <end position="25"/>
    </location>
</feature>
<feature type="compositionally biased region" description="Basic residues" evidence="1">
    <location>
        <begin position="26"/>
        <end position="41"/>
    </location>
</feature>
<feature type="region of interest" description="Disordered" evidence="1">
    <location>
        <begin position="1"/>
        <end position="41"/>
    </location>
</feature>
<evidence type="ECO:0000256" key="1">
    <source>
        <dbReference type="SAM" id="MobiDB-lite"/>
    </source>
</evidence>
<accession>A0AAW9CMM3</accession>
<name>A0AAW9CMM3_BURTH</name>
<proteinExistence type="predicted"/>